<evidence type="ECO:0008006" key="4">
    <source>
        <dbReference type="Google" id="ProtNLM"/>
    </source>
</evidence>
<protein>
    <recommendedName>
        <fullName evidence="4">ABC-type transport auxiliary lipoprotein component domain-containing protein</fullName>
    </recommendedName>
</protein>
<keyword evidence="3" id="KW-1185">Reference proteome</keyword>
<accession>A0A9X3IX40</accession>
<dbReference type="PROSITE" id="PS51257">
    <property type="entry name" value="PROKAR_LIPOPROTEIN"/>
    <property type="match status" value="1"/>
</dbReference>
<reference evidence="2" key="1">
    <citation type="submission" date="2022-11" db="EMBL/GenBank/DDBJ databases">
        <title>Minimal conservation of predation-associated metabolite biosynthetic gene clusters underscores biosynthetic potential of Myxococcota including descriptions for ten novel species: Archangium lansinium sp. nov., Myxococcus landrumus sp. nov., Nannocystis bai.</title>
        <authorList>
            <person name="Ahearne A."/>
            <person name="Stevens C."/>
            <person name="Phillips K."/>
        </authorList>
    </citation>
    <scope>NUCLEOTIDE SEQUENCE</scope>
    <source>
        <strain evidence="2">Na p29</strain>
    </source>
</reference>
<dbReference type="EMBL" id="JAPNKE010000002">
    <property type="protein sequence ID" value="MCY1008052.1"/>
    <property type="molecule type" value="Genomic_DNA"/>
</dbReference>
<dbReference type="Proteomes" id="UP001150924">
    <property type="component" value="Unassembled WGS sequence"/>
</dbReference>
<evidence type="ECO:0000313" key="3">
    <source>
        <dbReference type="Proteomes" id="UP001150924"/>
    </source>
</evidence>
<keyword evidence="1" id="KW-0732">Signal</keyword>
<dbReference type="RefSeq" id="WP_267770702.1">
    <property type="nucleotide sequence ID" value="NZ_CP185339.1"/>
</dbReference>
<sequence>MRPLRPTLLALALAVAGCSMHPVYVAEMETKIPQPGELRRIEHPLFIILDPAKLPDTMTALGQGVKPIEVHGLHTFVERDLQRTMSQLFTTVTVGPPSLPAPSGIFLTGEVLVNSLSSFVGTRGPGTPSGVYVRMQWSFRIRAYGAPADAFIYQGTAESTVPITAVGSTQPALQTLFEDALRRLVSHYDGQKAYERMSRIGA</sequence>
<organism evidence="2 3">
    <name type="scientific">Nannocystis pusilla</name>
    <dbReference type="NCBI Taxonomy" id="889268"/>
    <lineage>
        <taxon>Bacteria</taxon>
        <taxon>Pseudomonadati</taxon>
        <taxon>Myxococcota</taxon>
        <taxon>Polyangia</taxon>
        <taxon>Nannocystales</taxon>
        <taxon>Nannocystaceae</taxon>
        <taxon>Nannocystis</taxon>
    </lineage>
</organism>
<proteinExistence type="predicted"/>
<comment type="caution">
    <text evidence="2">The sequence shown here is derived from an EMBL/GenBank/DDBJ whole genome shotgun (WGS) entry which is preliminary data.</text>
</comment>
<evidence type="ECO:0000313" key="2">
    <source>
        <dbReference type="EMBL" id="MCY1008052.1"/>
    </source>
</evidence>
<gene>
    <name evidence="2" type="ORF">OV079_21330</name>
</gene>
<dbReference type="AlphaFoldDB" id="A0A9X3IX40"/>
<name>A0A9X3IX40_9BACT</name>
<feature type="chain" id="PRO_5040821467" description="ABC-type transport auxiliary lipoprotein component domain-containing protein" evidence="1">
    <location>
        <begin position="26"/>
        <end position="202"/>
    </location>
</feature>
<feature type="signal peptide" evidence="1">
    <location>
        <begin position="1"/>
        <end position="25"/>
    </location>
</feature>
<evidence type="ECO:0000256" key="1">
    <source>
        <dbReference type="SAM" id="SignalP"/>
    </source>
</evidence>